<organism evidence="2 3">
    <name type="scientific">Plectus sambesii</name>
    <dbReference type="NCBI Taxonomy" id="2011161"/>
    <lineage>
        <taxon>Eukaryota</taxon>
        <taxon>Metazoa</taxon>
        <taxon>Ecdysozoa</taxon>
        <taxon>Nematoda</taxon>
        <taxon>Chromadorea</taxon>
        <taxon>Plectida</taxon>
        <taxon>Plectina</taxon>
        <taxon>Plectoidea</taxon>
        <taxon>Plectidae</taxon>
        <taxon>Plectus</taxon>
    </lineage>
</organism>
<name>A0A914V7C8_9BILA</name>
<protein>
    <submittedName>
        <fullName evidence="3">Uncharacterized protein</fullName>
    </submittedName>
</protein>
<keyword evidence="2" id="KW-1185">Reference proteome</keyword>
<proteinExistence type="predicted"/>
<accession>A0A914V7C8</accession>
<reference evidence="3" key="1">
    <citation type="submission" date="2022-11" db="UniProtKB">
        <authorList>
            <consortium name="WormBaseParasite"/>
        </authorList>
    </citation>
    <scope>IDENTIFICATION</scope>
</reference>
<feature type="compositionally biased region" description="Basic and acidic residues" evidence="1">
    <location>
        <begin position="73"/>
        <end position="84"/>
    </location>
</feature>
<feature type="region of interest" description="Disordered" evidence="1">
    <location>
        <begin position="1"/>
        <end position="86"/>
    </location>
</feature>
<feature type="compositionally biased region" description="Basic and acidic residues" evidence="1">
    <location>
        <begin position="45"/>
        <end position="60"/>
    </location>
</feature>
<dbReference type="WBParaSite" id="PSAMB.scaffold1627size29278.g14092.t1">
    <property type="protein sequence ID" value="PSAMB.scaffold1627size29278.g14092.t1"/>
    <property type="gene ID" value="PSAMB.scaffold1627size29278.g14092"/>
</dbReference>
<evidence type="ECO:0000256" key="1">
    <source>
        <dbReference type="SAM" id="MobiDB-lite"/>
    </source>
</evidence>
<evidence type="ECO:0000313" key="3">
    <source>
        <dbReference type="WBParaSite" id="PSAMB.scaffold1627size29278.g14092.t1"/>
    </source>
</evidence>
<evidence type="ECO:0000313" key="2">
    <source>
        <dbReference type="Proteomes" id="UP000887566"/>
    </source>
</evidence>
<dbReference type="Proteomes" id="UP000887566">
    <property type="component" value="Unplaced"/>
</dbReference>
<sequence length="331" mass="35541">MRRDRRSSPRPARVRRTLCGGRMSGAEATEMRRVGQQRSAANESRTADGEKLAQRIEACRRNQLVSGSHQRRTGSEHSARDGGRPVDTVGAALIARGANEAPSRCCCPGNELNEGDDSSLIGSMPTDTRLITRAATSIALRAQPASTPCAVRLATAHAAVSARPRTPLFRTRTEIGAQAERDDQNGADVTMHGAIDGAFLRCTTIVVADSFAAADRAVMMRLARRSLVDQTNRVSPVEVRSVGRRRNNQSAERAFAQITGGRSPTDSDDRIAAVTGSFIAWKHASVASHQSAHRPPARDRAHIHIPGQKATRKPSAASVLSTASALVTDRY</sequence>
<dbReference type="AlphaFoldDB" id="A0A914V7C8"/>